<keyword evidence="4" id="KW-0067">ATP-binding</keyword>
<dbReference type="EMBL" id="CAJPDS010000124">
    <property type="protein sequence ID" value="CAF9939075.1"/>
    <property type="molecule type" value="Genomic_DNA"/>
</dbReference>
<evidence type="ECO:0000259" key="5">
    <source>
        <dbReference type="PROSITE" id="PS51192"/>
    </source>
</evidence>
<dbReference type="Proteomes" id="UP000664521">
    <property type="component" value="Unassembled WGS sequence"/>
</dbReference>
<evidence type="ECO:0000313" key="8">
    <source>
        <dbReference type="Proteomes" id="UP000664521"/>
    </source>
</evidence>
<evidence type="ECO:0000259" key="6">
    <source>
        <dbReference type="PROSITE" id="PS51194"/>
    </source>
</evidence>
<evidence type="ECO:0000256" key="3">
    <source>
        <dbReference type="ARBA" id="ARBA00022806"/>
    </source>
</evidence>
<dbReference type="InterPro" id="IPR027417">
    <property type="entry name" value="P-loop_NTPase"/>
</dbReference>
<evidence type="ECO:0000313" key="7">
    <source>
        <dbReference type="EMBL" id="CAF9939075.1"/>
    </source>
</evidence>
<evidence type="ECO:0000256" key="4">
    <source>
        <dbReference type="ARBA" id="ARBA00022840"/>
    </source>
</evidence>
<dbReference type="InterPro" id="IPR001650">
    <property type="entry name" value="Helicase_C-like"/>
</dbReference>
<comment type="caution">
    <text evidence="7">The sequence shown here is derived from an EMBL/GenBank/DDBJ whole genome shotgun (WGS) entry which is preliminary data.</text>
</comment>
<evidence type="ECO:0000256" key="1">
    <source>
        <dbReference type="ARBA" id="ARBA00022741"/>
    </source>
</evidence>
<dbReference type="InterPro" id="IPR014001">
    <property type="entry name" value="Helicase_ATP-bd"/>
</dbReference>
<dbReference type="GO" id="GO:0003723">
    <property type="term" value="F:RNA binding"/>
    <property type="evidence" value="ECO:0007669"/>
    <property type="project" value="TreeGrafter"/>
</dbReference>
<keyword evidence="8" id="KW-1185">Reference proteome</keyword>
<dbReference type="Pfam" id="PF21010">
    <property type="entry name" value="HA2_C"/>
    <property type="match status" value="1"/>
</dbReference>
<dbReference type="PANTHER" id="PTHR18934">
    <property type="entry name" value="ATP-DEPENDENT RNA HELICASE"/>
    <property type="match status" value="1"/>
</dbReference>
<dbReference type="GO" id="GO:0016787">
    <property type="term" value="F:hydrolase activity"/>
    <property type="evidence" value="ECO:0007669"/>
    <property type="project" value="UniProtKB-KW"/>
</dbReference>
<dbReference type="SMART" id="SM00490">
    <property type="entry name" value="HELICc"/>
    <property type="match status" value="1"/>
</dbReference>
<dbReference type="PROSITE" id="PS51194">
    <property type="entry name" value="HELICASE_CTER"/>
    <property type="match status" value="1"/>
</dbReference>
<dbReference type="CDD" id="cd18791">
    <property type="entry name" value="SF2_C_RHA"/>
    <property type="match status" value="1"/>
</dbReference>
<dbReference type="Pfam" id="PF00270">
    <property type="entry name" value="DEAD"/>
    <property type="match status" value="1"/>
</dbReference>
<dbReference type="GO" id="GO:0005524">
    <property type="term" value="F:ATP binding"/>
    <property type="evidence" value="ECO:0007669"/>
    <property type="project" value="UniProtKB-KW"/>
</dbReference>
<name>A0A8H3J1N6_9LECA</name>
<proteinExistence type="predicted"/>
<dbReference type="PANTHER" id="PTHR18934:SF99">
    <property type="entry name" value="ATP-DEPENDENT RNA HELICASE DHX37-RELATED"/>
    <property type="match status" value="1"/>
</dbReference>
<dbReference type="PROSITE" id="PS51192">
    <property type="entry name" value="HELICASE_ATP_BIND_1"/>
    <property type="match status" value="1"/>
</dbReference>
<organism evidence="7 8">
    <name type="scientific">Heterodermia speciosa</name>
    <dbReference type="NCBI Taxonomy" id="116794"/>
    <lineage>
        <taxon>Eukaryota</taxon>
        <taxon>Fungi</taxon>
        <taxon>Dikarya</taxon>
        <taxon>Ascomycota</taxon>
        <taxon>Pezizomycotina</taxon>
        <taxon>Lecanoromycetes</taxon>
        <taxon>OSLEUM clade</taxon>
        <taxon>Lecanoromycetidae</taxon>
        <taxon>Caliciales</taxon>
        <taxon>Physciaceae</taxon>
        <taxon>Heterodermia</taxon>
    </lineage>
</organism>
<dbReference type="SUPFAM" id="SSF52540">
    <property type="entry name" value="P-loop containing nucleoside triphosphate hydrolases"/>
    <property type="match status" value="1"/>
</dbReference>
<protein>
    <submittedName>
        <fullName evidence="7">DEAH-box ATP-dependent RNA helicase prp43</fullName>
    </submittedName>
</protein>
<dbReference type="SMART" id="SM00487">
    <property type="entry name" value="DEXDc"/>
    <property type="match status" value="1"/>
</dbReference>
<keyword evidence="2" id="KW-0378">Hydrolase</keyword>
<dbReference type="Gene3D" id="1.20.120.1080">
    <property type="match status" value="1"/>
</dbReference>
<dbReference type="OrthoDB" id="3752560at2759"/>
<feature type="domain" description="Helicase C-terminal" evidence="6">
    <location>
        <begin position="225"/>
        <end position="418"/>
    </location>
</feature>
<reference evidence="7" key="1">
    <citation type="submission" date="2021-03" db="EMBL/GenBank/DDBJ databases">
        <authorList>
            <person name="Tagirdzhanova G."/>
        </authorList>
    </citation>
    <scope>NUCLEOTIDE SEQUENCE</scope>
</reference>
<accession>A0A8H3J1N6</accession>
<gene>
    <name evidence="7" type="primary">PRP43_1</name>
    <name evidence="7" type="ORF">HETSPECPRED_001475</name>
</gene>
<dbReference type="GO" id="GO:0004386">
    <property type="term" value="F:helicase activity"/>
    <property type="evidence" value="ECO:0007669"/>
    <property type="project" value="UniProtKB-KW"/>
</dbReference>
<feature type="domain" description="Helicase ATP-binding" evidence="5">
    <location>
        <begin position="40"/>
        <end position="206"/>
    </location>
</feature>
<sequence>MSSSNMEINPFTKKAYSANFFVLRNLAQTLPVSQRLPQLLSTIKTSNVVIVVGETGSGTTTQLPKAIVLDDELKKSGKKLALTQNRRLAAQLIAARIAEEMDTQIGNVVGLKHRGRDSINQSTILEVITDGSLVEVAKNDPSLPAYGVIVIDEAHQHTVATDLLLGLLKELATKRNDDLKIIIMSATTDAGLFLNFFPGSVLETVSGGEHKVLVQYLAEPPDENTIVETILQVHLIGRAGNILVFVSGVGEMMRIIKKVEKALSGDKARFGEHEIGPLTCWPLHATLSLEAQDDAIDSVPPAPRGELIGRKLLVSTNIAETSVTLTGVTHVIDSCKVKSKIWNPCDESWCLRELWVSKAVARQRAGRAGRTREGNVYRMCTEGGFHEALLEHSVPAIKEGDMLSECLDIFKMGRSPLTFPYIVAPATETIGKALSILFQLGLVDARGQDLTARGQDIARLPVNVYSAVVLLESPEYGCSDEMLSLISMMEASDGGIDVFIKPSTPDEKAEIRRIRKTFCHVSGDHLTLFNIYMSWRQACNENTADDFVKKNKLNAGVLRTADRTRLQLFRMLISNEKWELLYMDSSKPDYYLAMLKALAAGNYLRVAKRTEGRTY</sequence>
<dbReference type="InterPro" id="IPR007502">
    <property type="entry name" value="Helicase-assoc_dom"/>
</dbReference>
<evidence type="ECO:0000256" key="2">
    <source>
        <dbReference type="ARBA" id="ARBA00022801"/>
    </source>
</evidence>
<dbReference type="InterPro" id="IPR011545">
    <property type="entry name" value="DEAD/DEAH_box_helicase_dom"/>
</dbReference>
<keyword evidence="1" id="KW-0547">Nucleotide-binding</keyword>
<dbReference type="Pfam" id="PF00271">
    <property type="entry name" value="Helicase_C"/>
    <property type="match status" value="1"/>
</dbReference>
<keyword evidence="3 7" id="KW-0347">Helicase</keyword>
<dbReference type="Gene3D" id="3.40.50.300">
    <property type="entry name" value="P-loop containing nucleotide triphosphate hydrolases"/>
    <property type="match status" value="2"/>
</dbReference>
<dbReference type="SMART" id="SM00847">
    <property type="entry name" value="HA2"/>
    <property type="match status" value="1"/>
</dbReference>
<dbReference type="AlphaFoldDB" id="A0A8H3J1N6"/>